<gene>
    <name evidence="1" type="ordered locus">MSMEG_2689</name>
</gene>
<evidence type="ECO:0000313" key="2">
    <source>
        <dbReference type="Proteomes" id="UP000000757"/>
    </source>
</evidence>
<organism evidence="1 2">
    <name type="scientific">Mycolicibacterium smegmatis (strain ATCC 700084 / mc(2)155)</name>
    <name type="common">Mycobacterium smegmatis</name>
    <dbReference type="NCBI Taxonomy" id="246196"/>
    <lineage>
        <taxon>Bacteria</taxon>
        <taxon>Bacillati</taxon>
        <taxon>Actinomycetota</taxon>
        <taxon>Actinomycetes</taxon>
        <taxon>Mycobacteriales</taxon>
        <taxon>Mycobacteriaceae</taxon>
        <taxon>Mycolicibacterium</taxon>
    </lineage>
</organism>
<keyword evidence="2" id="KW-1185">Reference proteome</keyword>
<dbReference type="AlphaFoldDB" id="A0QVT7"/>
<accession>A0QVT7</accession>
<evidence type="ECO:0000313" key="1">
    <source>
        <dbReference type="EMBL" id="ABK70842.1"/>
    </source>
</evidence>
<sequence length="42" mass="4367">MACERDGRRLGPPGGLAPLLRCGARRRFPPGAVLGALLRAAP</sequence>
<proteinExistence type="predicted"/>
<dbReference type="EMBL" id="CP000480">
    <property type="protein sequence ID" value="ABK70842.1"/>
    <property type="molecule type" value="Genomic_DNA"/>
</dbReference>
<dbReference type="Proteomes" id="UP000000757">
    <property type="component" value="Chromosome"/>
</dbReference>
<reference evidence="1 2" key="1">
    <citation type="submission" date="2006-10" db="EMBL/GenBank/DDBJ databases">
        <authorList>
            <person name="Fleischmann R.D."/>
            <person name="Dodson R.J."/>
            <person name="Haft D.H."/>
            <person name="Merkel J.S."/>
            <person name="Nelson W.C."/>
            <person name="Fraser C.M."/>
        </authorList>
    </citation>
    <scope>NUCLEOTIDE SEQUENCE [LARGE SCALE GENOMIC DNA]</scope>
    <source>
        <strain evidence="2">ATCC 700084 / mc(2)155</strain>
    </source>
</reference>
<name>A0QVT7_MYCS2</name>
<dbReference type="PATRIC" id="fig|246196.19.peg.2656"/>
<dbReference type="KEGG" id="msm:MSMEG_2689"/>
<protein>
    <submittedName>
        <fullName evidence="1">Uncharacterized protein</fullName>
    </submittedName>
</protein>